<evidence type="ECO:0000256" key="2">
    <source>
        <dbReference type="ARBA" id="ARBA00022475"/>
    </source>
</evidence>
<feature type="signal peptide" evidence="7">
    <location>
        <begin position="1"/>
        <end position="17"/>
    </location>
</feature>
<keyword evidence="10" id="KW-1185">Reference proteome</keyword>
<keyword evidence="4 6" id="KW-1133">Transmembrane helix</keyword>
<dbReference type="PROSITE" id="PS50262">
    <property type="entry name" value="G_PROTEIN_RECEP_F1_2"/>
    <property type="match status" value="1"/>
</dbReference>
<evidence type="ECO:0000259" key="8">
    <source>
        <dbReference type="PROSITE" id="PS50262"/>
    </source>
</evidence>
<feature type="domain" description="G-protein coupled receptors family 1 profile" evidence="8">
    <location>
        <begin position="1"/>
        <end position="207"/>
    </location>
</feature>
<dbReference type="Pfam" id="PF00001">
    <property type="entry name" value="7tm_1"/>
    <property type="match status" value="2"/>
</dbReference>
<protein>
    <recommendedName>
        <fullName evidence="8">G-protein coupled receptors family 1 profile domain-containing protein</fullName>
    </recommendedName>
</protein>
<comment type="subcellular location">
    <subcellularLocation>
        <location evidence="1">Cell membrane</location>
        <topology evidence="1">Multi-pass membrane protein</topology>
    </subcellularLocation>
</comment>
<dbReference type="InterPro" id="IPR017452">
    <property type="entry name" value="GPCR_Rhodpsn_7TM"/>
</dbReference>
<dbReference type="Gene3D" id="1.20.1070.10">
    <property type="entry name" value="Rhodopsin 7-helix transmembrane proteins"/>
    <property type="match status" value="1"/>
</dbReference>
<feature type="transmembrane region" description="Helical" evidence="6">
    <location>
        <begin position="152"/>
        <end position="176"/>
    </location>
</feature>
<keyword evidence="7" id="KW-0732">Signal</keyword>
<reference evidence="9 10" key="1">
    <citation type="submission" date="2022-05" db="EMBL/GenBank/DDBJ databases">
        <authorList>
            <consortium name="Genoscope - CEA"/>
            <person name="William W."/>
        </authorList>
    </citation>
    <scope>NUCLEOTIDE SEQUENCE [LARGE SCALE GENOMIC DNA]</scope>
</reference>
<evidence type="ECO:0000313" key="10">
    <source>
        <dbReference type="Proteomes" id="UP001159428"/>
    </source>
</evidence>
<comment type="caution">
    <text evidence="9">The sequence shown here is derived from an EMBL/GenBank/DDBJ whole genome shotgun (WGS) entry which is preliminary data.</text>
</comment>
<evidence type="ECO:0000256" key="6">
    <source>
        <dbReference type="SAM" id="Phobius"/>
    </source>
</evidence>
<evidence type="ECO:0000256" key="5">
    <source>
        <dbReference type="ARBA" id="ARBA00023136"/>
    </source>
</evidence>
<dbReference type="GO" id="GO:0005886">
    <property type="term" value="C:plasma membrane"/>
    <property type="evidence" value="ECO:0007669"/>
    <property type="project" value="UniProtKB-SubCell"/>
</dbReference>
<feature type="transmembrane region" description="Helical" evidence="6">
    <location>
        <begin position="98"/>
        <end position="123"/>
    </location>
</feature>
<evidence type="ECO:0000313" key="9">
    <source>
        <dbReference type="EMBL" id="CAH3139496.1"/>
    </source>
</evidence>
<accession>A0AAU9X7Z7</accession>
<name>A0AAU9X7Z7_9CNID</name>
<dbReference type="Proteomes" id="UP001159428">
    <property type="component" value="Unassembled WGS sequence"/>
</dbReference>
<dbReference type="PRINTS" id="PR00237">
    <property type="entry name" value="GPCRRHODOPSN"/>
</dbReference>
<sequence length="246" mass="28128">MVCVPLFLVILTRRAFFNDCAKDLERPYVILSMLSCSASVEHIAAISVDRVIAILYPLHYKGIMENRGWKAMLLKSWISPIVVPVLNPIIPKRFPKRFVAFGIFSLSYMAVFVSYSLIVISLVKHRKKQIQIRAYPSNDAGNFQNFRVEIRIAFTLAIVIVVFTACWVPLFATFFAAGKLLVNDRGMAFIWIRTLALSNSAMNFVIYGSRMRNFREAFTEILRKILSCCECSRTNVPDVRLQTLRS</sequence>
<evidence type="ECO:0000256" key="1">
    <source>
        <dbReference type="ARBA" id="ARBA00004651"/>
    </source>
</evidence>
<dbReference type="GO" id="GO:0004930">
    <property type="term" value="F:G protein-coupled receptor activity"/>
    <property type="evidence" value="ECO:0007669"/>
    <property type="project" value="InterPro"/>
</dbReference>
<keyword evidence="5 6" id="KW-0472">Membrane</keyword>
<dbReference type="EMBL" id="CALNXJ010000033">
    <property type="protein sequence ID" value="CAH3139496.1"/>
    <property type="molecule type" value="Genomic_DNA"/>
</dbReference>
<feature type="transmembrane region" description="Helical" evidence="6">
    <location>
        <begin position="188"/>
        <end position="207"/>
    </location>
</feature>
<feature type="chain" id="PRO_5043460102" description="G-protein coupled receptors family 1 profile domain-containing protein" evidence="7">
    <location>
        <begin position="18"/>
        <end position="246"/>
    </location>
</feature>
<evidence type="ECO:0000256" key="4">
    <source>
        <dbReference type="ARBA" id="ARBA00022989"/>
    </source>
</evidence>
<dbReference type="PANTHER" id="PTHR22750">
    <property type="entry name" value="G-PROTEIN COUPLED RECEPTOR"/>
    <property type="match status" value="1"/>
</dbReference>
<organism evidence="9 10">
    <name type="scientific">Pocillopora meandrina</name>
    <dbReference type="NCBI Taxonomy" id="46732"/>
    <lineage>
        <taxon>Eukaryota</taxon>
        <taxon>Metazoa</taxon>
        <taxon>Cnidaria</taxon>
        <taxon>Anthozoa</taxon>
        <taxon>Hexacorallia</taxon>
        <taxon>Scleractinia</taxon>
        <taxon>Astrocoeniina</taxon>
        <taxon>Pocilloporidae</taxon>
        <taxon>Pocillopora</taxon>
    </lineage>
</organism>
<dbReference type="SUPFAM" id="SSF81321">
    <property type="entry name" value="Family A G protein-coupled receptor-like"/>
    <property type="match status" value="1"/>
</dbReference>
<dbReference type="AlphaFoldDB" id="A0AAU9X7Z7"/>
<gene>
    <name evidence="9" type="ORF">PMEA_00018835</name>
</gene>
<keyword evidence="3 6" id="KW-0812">Transmembrane</keyword>
<evidence type="ECO:0000256" key="3">
    <source>
        <dbReference type="ARBA" id="ARBA00022692"/>
    </source>
</evidence>
<proteinExistence type="predicted"/>
<evidence type="ECO:0000256" key="7">
    <source>
        <dbReference type="SAM" id="SignalP"/>
    </source>
</evidence>
<dbReference type="InterPro" id="IPR000276">
    <property type="entry name" value="GPCR_Rhodpsn"/>
</dbReference>
<keyword evidence="2" id="KW-1003">Cell membrane</keyword>